<dbReference type="GeneID" id="54476642"/>
<proteinExistence type="predicted"/>
<evidence type="ECO:0000256" key="1">
    <source>
        <dbReference type="SAM" id="MobiDB-lite"/>
    </source>
</evidence>
<evidence type="ECO:0000313" key="2">
    <source>
        <dbReference type="EMBL" id="KAF2480791.1"/>
    </source>
</evidence>
<dbReference type="AlphaFoldDB" id="A0A6A6PM72"/>
<dbReference type="Proteomes" id="UP000799767">
    <property type="component" value="Unassembled WGS sequence"/>
</dbReference>
<organism evidence="2 3">
    <name type="scientific">Neohortaea acidophila</name>
    <dbReference type="NCBI Taxonomy" id="245834"/>
    <lineage>
        <taxon>Eukaryota</taxon>
        <taxon>Fungi</taxon>
        <taxon>Dikarya</taxon>
        <taxon>Ascomycota</taxon>
        <taxon>Pezizomycotina</taxon>
        <taxon>Dothideomycetes</taxon>
        <taxon>Dothideomycetidae</taxon>
        <taxon>Mycosphaerellales</taxon>
        <taxon>Teratosphaeriaceae</taxon>
        <taxon>Neohortaea</taxon>
    </lineage>
</organism>
<sequence>MLRVKHIVRGAARSIPTQRRWNSTSESPAAPTKPSSSAHSNFYKTFGRPIAKNFLIALCTYQLLYLSWLKLESLEVKKSKEDEIRGVEEELRSLTAGKSAA</sequence>
<dbReference type="RefSeq" id="XP_033587361.1">
    <property type="nucleotide sequence ID" value="XM_033735640.1"/>
</dbReference>
<name>A0A6A6PM72_9PEZI</name>
<evidence type="ECO:0000313" key="3">
    <source>
        <dbReference type="Proteomes" id="UP000799767"/>
    </source>
</evidence>
<accession>A0A6A6PM72</accession>
<evidence type="ECO:0008006" key="4">
    <source>
        <dbReference type="Google" id="ProtNLM"/>
    </source>
</evidence>
<keyword evidence="3" id="KW-1185">Reference proteome</keyword>
<feature type="compositionally biased region" description="Low complexity" evidence="1">
    <location>
        <begin position="23"/>
        <end position="38"/>
    </location>
</feature>
<protein>
    <recommendedName>
        <fullName evidence="4">Inner membrane assembly complex subunit 17</fullName>
    </recommendedName>
</protein>
<reference evidence="2" key="1">
    <citation type="journal article" date="2020" name="Stud. Mycol.">
        <title>101 Dothideomycetes genomes: a test case for predicting lifestyles and emergence of pathogens.</title>
        <authorList>
            <person name="Haridas S."/>
            <person name="Albert R."/>
            <person name="Binder M."/>
            <person name="Bloem J."/>
            <person name="Labutti K."/>
            <person name="Salamov A."/>
            <person name="Andreopoulos B."/>
            <person name="Baker S."/>
            <person name="Barry K."/>
            <person name="Bills G."/>
            <person name="Bluhm B."/>
            <person name="Cannon C."/>
            <person name="Castanera R."/>
            <person name="Culley D."/>
            <person name="Daum C."/>
            <person name="Ezra D."/>
            <person name="Gonzalez J."/>
            <person name="Henrissat B."/>
            <person name="Kuo A."/>
            <person name="Liang C."/>
            <person name="Lipzen A."/>
            <person name="Lutzoni F."/>
            <person name="Magnuson J."/>
            <person name="Mondo S."/>
            <person name="Nolan M."/>
            <person name="Ohm R."/>
            <person name="Pangilinan J."/>
            <person name="Park H.-J."/>
            <person name="Ramirez L."/>
            <person name="Alfaro M."/>
            <person name="Sun H."/>
            <person name="Tritt A."/>
            <person name="Yoshinaga Y."/>
            <person name="Zwiers L.-H."/>
            <person name="Turgeon B."/>
            <person name="Goodwin S."/>
            <person name="Spatafora J."/>
            <person name="Crous P."/>
            <person name="Grigoriev I."/>
        </authorList>
    </citation>
    <scope>NUCLEOTIDE SEQUENCE</scope>
    <source>
        <strain evidence="2">CBS 113389</strain>
    </source>
</reference>
<gene>
    <name evidence="2" type="ORF">BDY17DRAFT_312617</name>
</gene>
<dbReference type="EMBL" id="MU001639">
    <property type="protein sequence ID" value="KAF2480791.1"/>
    <property type="molecule type" value="Genomic_DNA"/>
</dbReference>
<feature type="region of interest" description="Disordered" evidence="1">
    <location>
        <begin position="15"/>
        <end position="38"/>
    </location>
</feature>